<organism evidence="1">
    <name type="scientific">Anopheles triannulatus</name>
    <dbReference type="NCBI Taxonomy" id="58253"/>
    <lineage>
        <taxon>Eukaryota</taxon>
        <taxon>Metazoa</taxon>
        <taxon>Ecdysozoa</taxon>
        <taxon>Arthropoda</taxon>
        <taxon>Hexapoda</taxon>
        <taxon>Insecta</taxon>
        <taxon>Pterygota</taxon>
        <taxon>Neoptera</taxon>
        <taxon>Endopterygota</taxon>
        <taxon>Diptera</taxon>
        <taxon>Nematocera</taxon>
        <taxon>Culicoidea</taxon>
        <taxon>Culicidae</taxon>
        <taxon>Anophelinae</taxon>
        <taxon>Anopheles</taxon>
    </lineage>
</organism>
<protein>
    <submittedName>
        <fullName evidence="1">Putative secreted protein</fullName>
    </submittedName>
</protein>
<dbReference type="AlphaFoldDB" id="A0A2M4B0P3"/>
<sequence length="74" mass="8780">MGVVVVFVFLFVCCGDARWWWNSRIFLIVTCLHNIKFCSNQMRDHDLVLWLPAPRVRYALRRLSLLRVRVRCGG</sequence>
<dbReference type="EMBL" id="GGFK01013279">
    <property type="protein sequence ID" value="MBW46600.1"/>
    <property type="molecule type" value="Transcribed_RNA"/>
</dbReference>
<reference evidence="1" key="1">
    <citation type="submission" date="2018-01" db="EMBL/GenBank/DDBJ databases">
        <title>An insight into the sialome of Amazonian anophelines.</title>
        <authorList>
            <person name="Ribeiro J.M."/>
            <person name="Scarpassa V."/>
            <person name="Calvo E."/>
        </authorList>
    </citation>
    <scope>NUCLEOTIDE SEQUENCE</scope>
    <source>
        <tissue evidence="1">Salivary glands</tissue>
    </source>
</reference>
<evidence type="ECO:0000313" key="1">
    <source>
        <dbReference type="EMBL" id="MBW46600.1"/>
    </source>
</evidence>
<proteinExistence type="predicted"/>
<accession>A0A2M4B0P3</accession>
<name>A0A2M4B0P3_9DIPT</name>